<dbReference type="KEGG" id="mnt:21398139"/>
<evidence type="ECO:0000259" key="2">
    <source>
        <dbReference type="PROSITE" id="PS50812"/>
    </source>
</evidence>
<dbReference type="Proteomes" id="UP000030645">
    <property type="component" value="Unassembled WGS sequence"/>
</dbReference>
<sequence length="1105" mass="121130">MEENPQAPETLEAENPGEKTPKEASGSSCITESFSGLAPIFDIPIEANVDTKNVELESQIVEVEKRIDGGGKEMGFLVNNDCVDRAKEAKRDLTKSPLCEEENEAKFGLVQSQSEGKLVDLGRNGDEDFGGIEMVQDEGTSEDKKLESNVIDSSRKIGVSTEGISLFVEISGFPSRHTQKDVDVGNSSPLMNTKEKLKEDAGEEQGESIDNRECDFLVGDIVWVQTKNQTWWPGKIHDPKEAPKYATRSGKGDDLLVGYYGISHFAWCRSSQLNPFHENFERKSGENGARIFLGAVEKAVDEFGRRVKREMTCSCASVHDQLSADEALVVEEVLKPELKSGRLGEFSVTCFEPVMFLEHLKYLAEVVSMPHMLDFTVTHNRLSAFYCSVGHRQLPMRILAEKKETEEDKIFGLESNVAKEGFVSSESRKRKRKRDSEAKVEDIARKKEGVIDTELENEGVIDTGLEKEGVIDTGFNSRERKKSRYLSYPYTNWEQKGAAGMDGPKVQKVTPEASTAVSKSNISNGEKFWRKWYRRFTGASHIPTGSELTTAASAELLCELRSAAVDCLHPNGNNNFDPICWFLSRFRISVFNEESVGNEANGAESCWSGDNALENLQVILPDKPKRKRSKKKENSSQVEHTIHSSNAIGSTESGVQDVDESRDPSLGQDSSMIKKNGEPNSVRLKTKALSGLSDVSKSIATNGLSVRGASEIGPALKNNKAKQRKKRKGEVVNGDCLQAKLTTGIPDLNGSSAAPSLLADDPQVMSHVTLEVKTEPLKKVEKEAALEDSNANTTAGLLDIHGNNAKPGTLVVDLRVPGEASACLNNDYTADLQDIAKDRPTCGLPSEGKPVTIGQLLGEGKPGRKKRKRKEKEAPKNIPDLNGASTESNSLGKESQETTNGLAPPAKPMRKRRRRKEQVALNYPRNISISWRADMNLSYNRMETNRDTIGTALLLTFAPGVPMPSGEDLVSTFSKFGTLKESETRFLKDPGSAQIVFTKSADATEALKSIEKNNPFGAALVNYRLHHLPSVSRTLETNRNSGATLASSTQVPAAPPLDFIRQNLQMMTSMLETSGDNLSPEMRAKLEAEVKGLLSKVSSMAGSCS</sequence>
<name>W9S3V5_9ROSA</name>
<evidence type="ECO:0000256" key="1">
    <source>
        <dbReference type="SAM" id="MobiDB-lite"/>
    </source>
</evidence>
<dbReference type="Gene3D" id="2.30.30.140">
    <property type="match status" value="1"/>
</dbReference>
<dbReference type="InterPro" id="IPR053063">
    <property type="entry name" value="PWWP_domain_containing_PDP"/>
</dbReference>
<dbReference type="Pfam" id="PF00855">
    <property type="entry name" value="PWWP"/>
    <property type="match status" value="1"/>
</dbReference>
<accession>W9S3V5</accession>
<proteinExistence type="predicted"/>
<keyword evidence="4" id="KW-1185">Reference proteome</keyword>
<reference evidence="4" key="1">
    <citation type="submission" date="2013-01" db="EMBL/GenBank/DDBJ databases">
        <title>Draft Genome Sequence of a Mulberry Tree, Morus notabilis C.K. Schneid.</title>
        <authorList>
            <person name="He N."/>
            <person name="Zhao S."/>
        </authorList>
    </citation>
    <scope>NUCLEOTIDE SEQUENCE</scope>
</reference>
<evidence type="ECO:0000313" key="4">
    <source>
        <dbReference type="Proteomes" id="UP000030645"/>
    </source>
</evidence>
<feature type="domain" description="PWWP" evidence="2">
    <location>
        <begin position="218"/>
        <end position="279"/>
    </location>
</feature>
<gene>
    <name evidence="3" type="ORF">L484_015024</name>
</gene>
<dbReference type="AlphaFoldDB" id="W9S3V5"/>
<feature type="compositionally biased region" description="Polar residues" evidence="1">
    <location>
        <begin position="635"/>
        <end position="654"/>
    </location>
</feature>
<feature type="region of interest" description="Disordered" evidence="1">
    <location>
        <begin position="841"/>
        <end position="919"/>
    </location>
</feature>
<dbReference type="STRING" id="981085.W9S3V5"/>
<feature type="compositionally biased region" description="Polar residues" evidence="1">
    <location>
        <begin position="883"/>
        <end position="901"/>
    </location>
</feature>
<feature type="region of interest" description="Disordered" evidence="1">
    <location>
        <begin position="618"/>
        <end position="682"/>
    </location>
</feature>
<protein>
    <recommendedName>
        <fullName evidence="2">PWWP domain-containing protein</fullName>
    </recommendedName>
</protein>
<evidence type="ECO:0000313" key="3">
    <source>
        <dbReference type="EMBL" id="EXB87893.1"/>
    </source>
</evidence>
<dbReference type="eggNOG" id="KOG0892">
    <property type="taxonomic scope" value="Eukaryota"/>
</dbReference>
<dbReference type="PROSITE" id="PS50812">
    <property type="entry name" value="PWWP"/>
    <property type="match status" value="1"/>
</dbReference>
<feature type="region of interest" description="Disordered" evidence="1">
    <location>
        <begin position="1"/>
        <end position="29"/>
    </location>
</feature>
<dbReference type="PANTHER" id="PTHR42851">
    <property type="entry name" value="ALDOLASE-RELATED"/>
    <property type="match status" value="1"/>
</dbReference>
<dbReference type="InterPro" id="IPR000313">
    <property type="entry name" value="PWWP_dom"/>
</dbReference>
<dbReference type="OrthoDB" id="21615at2759"/>
<dbReference type="CDD" id="cd05162">
    <property type="entry name" value="PWWP"/>
    <property type="match status" value="1"/>
</dbReference>
<dbReference type="EMBL" id="KE344940">
    <property type="protein sequence ID" value="EXB87893.1"/>
    <property type="molecule type" value="Genomic_DNA"/>
</dbReference>
<organism evidence="3 4">
    <name type="scientific">Morus notabilis</name>
    <dbReference type="NCBI Taxonomy" id="981085"/>
    <lineage>
        <taxon>Eukaryota</taxon>
        <taxon>Viridiplantae</taxon>
        <taxon>Streptophyta</taxon>
        <taxon>Embryophyta</taxon>
        <taxon>Tracheophyta</taxon>
        <taxon>Spermatophyta</taxon>
        <taxon>Magnoliopsida</taxon>
        <taxon>eudicotyledons</taxon>
        <taxon>Gunneridae</taxon>
        <taxon>Pentapetalae</taxon>
        <taxon>rosids</taxon>
        <taxon>fabids</taxon>
        <taxon>Rosales</taxon>
        <taxon>Moraceae</taxon>
        <taxon>Moreae</taxon>
        <taxon>Morus</taxon>
    </lineage>
</organism>
<dbReference type="SUPFAM" id="SSF63748">
    <property type="entry name" value="Tudor/PWWP/MBT"/>
    <property type="match status" value="1"/>
</dbReference>
<dbReference type="PANTHER" id="PTHR42851:SF8">
    <property type="entry name" value="PWWP DOMAIN-CONTAINING PROTEIN"/>
    <property type="match status" value="1"/>
</dbReference>